<comment type="caution">
    <text evidence="1">The sequence shown here is derived from an EMBL/GenBank/DDBJ whole genome shotgun (WGS) entry which is preliminary data.</text>
</comment>
<organism evidence="1">
    <name type="scientific">marine sediment metagenome</name>
    <dbReference type="NCBI Taxonomy" id="412755"/>
    <lineage>
        <taxon>unclassified sequences</taxon>
        <taxon>metagenomes</taxon>
        <taxon>ecological metagenomes</taxon>
    </lineage>
</organism>
<protein>
    <submittedName>
        <fullName evidence="1">Uncharacterized protein</fullName>
    </submittedName>
</protein>
<reference evidence="1" key="1">
    <citation type="journal article" date="2015" name="Nature">
        <title>Complex archaea that bridge the gap between prokaryotes and eukaryotes.</title>
        <authorList>
            <person name="Spang A."/>
            <person name="Saw J.H."/>
            <person name="Jorgensen S.L."/>
            <person name="Zaremba-Niedzwiedzka K."/>
            <person name="Martijn J."/>
            <person name="Lind A.E."/>
            <person name="van Eijk R."/>
            <person name="Schleper C."/>
            <person name="Guy L."/>
            <person name="Ettema T.J."/>
        </authorList>
    </citation>
    <scope>NUCLEOTIDE SEQUENCE</scope>
</reference>
<evidence type="ECO:0000313" key="2">
    <source>
        <dbReference type="EMBL" id="KKM88453.1"/>
    </source>
</evidence>
<dbReference type="AlphaFoldDB" id="A0A0F9HPG8"/>
<dbReference type="EMBL" id="LAZR01006956">
    <property type="protein sequence ID" value="KKM88453.1"/>
    <property type="molecule type" value="Genomic_DNA"/>
</dbReference>
<accession>A0A0F9HPG8</accession>
<name>A0A0F9HPG8_9ZZZZ</name>
<feature type="non-terminal residue" evidence="1">
    <location>
        <position position="41"/>
    </location>
</feature>
<proteinExistence type="predicted"/>
<dbReference type="EMBL" id="LAZR01014541">
    <property type="protein sequence ID" value="KKM17022.1"/>
    <property type="molecule type" value="Genomic_DNA"/>
</dbReference>
<gene>
    <name evidence="2" type="ORF">LCGC14_1258530</name>
    <name evidence="1" type="ORF">LCGC14_1679920</name>
</gene>
<sequence length="41" mass="4827">MWLKRSDYDRLVSEAAAGRAKQEQYIARLAHLESSFTWLTQ</sequence>
<evidence type="ECO:0000313" key="1">
    <source>
        <dbReference type="EMBL" id="KKM17022.1"/>
    </source>
</evidence>